<comment type="function">
    <text evidence="6 7">Catalyzes the reversible reaction in which hydroxymethyl group from 5,10-methylenetetrahydrofolate is transferred onto alpha-ketoisovalerate to form ketopantoate.</text>
</comment>
<evidence type="ECO:0000256" key="3">
    <source>
        <dbReference type="ARBA" id="ARBA00011424"/>
    </source>
</evidence>
<organism evidence="11 12">
    <name type="scientific">Anoxybacillus flavithermus (strain DSM 21510 / WK1)</name>
    <dbReference type="NCBI Taxonomy" id="491915"/>
    <lineage>
        <taxon>Bacteria</taxon>
        <taxon>Bacillati</taxon>
        <taxon>Bacillota</taxon>
        <taxon>Bacilli</taxon>
        <taxon>Bacillales</taxon>
        <taxon>Anoxybacillaceae</taxon>
        <taxon>Anoxybacillus</taxon>
    </lineage>
</organism>
<feature type="active site" description="Proton acceptor" evidence="7 8">
    <location>
        <position position="199"/>
    </location>
</feature>
<dbReference type="Pfam" id="PF02548">
    <property type="entry name" value="Pantoate_transf"/>
    <property type="match status" value="1"/>
</dbReference>
<comment type="pathway">
    <text evidence="1 7">Cofactor biosynthesis; (R)-pantothenate biosynthesis; (R)-pantoate from 3-methyl-2-oxobutanoate: step 1/2.</text>
</comment>
<gene>
    <name evidence="7 11" type="primary">panB</name>
    <name evidence="11" type="ordered locus">Aflv_1126</name>
</gene>
<dbReference type="UniPathway" id="UPA00028">
    <property type="reaction ID" value="UER00003"/>
</dbReference>
<dbReference type="KEGG" id="afl:Aflv_1126"/>
<sequence length="295" mass="31839">MAERRLFLSISSAYERRILMKTKLDFLNMKKNHEPIVMLTAYDYPSAKLAEAAGVDMILVGDSLGMVVLGYDSTIPVTVADMIHHTKAVRRGAPHTFIVTDMPFMSYSTVNDALQHAKAIMQQSGANAVKVEGAGSVLEVIAALTQSGVPVVAHLGLTPQSVGVLGGYKVQGKDAESARRLLEEAKACEQAGAIALVLECVPKQLGEAITKQLAIPTIGIGAGVGTDGQVLVYHDVLGYGVERVPKFVKQYANVQQTMQQALAEYVADVKTRQFPSDEQSFTMNEQQWLALYGGK</sequence>
<evidence type="ECO:0000256" key="4">
    <source>
        <dbReference type="ARBA" id="ARBA00022655"/>
    </source>
</evidence>
<feature type="binding site" evidence="7 10">
    <location>
        <position position="101"/>
    </location>
    <ligand>
        <name>Mg(2+)</name>
        <dbReference type="ChEBI" id="CHEBI:18420"/>
    </ligand>
</feature>
<comment type="subcellular location">
    <subcellularLocation>
        <location evidence="7">Cytoplasm</location>
    </subcellularLocation>
</comment>
<keyword evidence="5 7" id="KW-0808">Transferase</keyword>
<comment type="cofactor">
    <cofactor evidence="7 10">
        <name>Mg(2+)</name>
        <dbReference type="ChEBI" id="CHEBI:18420"/>
    </cofactor>
    <text evidence="7 10">Binds 1 Mg(2+) ion per subunit.</text>
</comment>
<name>B7GHT0_ANOFW</name>
<dbReference type="GO" id="GO:0015940">
    <property type="term" value="P:pantothenate biosynthetic process"/>
    <property type="evidence" value="ECO:0007669"/>
    <property type="project" value="UniProtKB-UniRule"/>
</dbReference>
<dbReference type="Proteomes" id="UP000000742">
    <property type="component" value="Chromosome"/>
</dbReference>
<comment type="catalytic activity">
    <reaction evidence="7">
        <text>(6R)-5,10-methylene-5,6,7,8-tetrahydrofolate + 3-methyl-2-oxobutanoate + H2O = 2-dehydropantoate + (6S)-5,6,7,8-tetrahydrofolate</text>
        <dbReference type="Rhea" id="RHEA:11824"/>
        <dbReference type="ChEBI" id="CHEBI:11561"/>
        <dbReference type="ChEBI" id="CHEBI:11851"/>
        <dbReference type="ChEBI" id="CHEBI:15377"/>
        <dbReference type="ChEBI" id="CHEBI:15636"/>
        <dbReference type="ChEBI" id="CHEBI:57453"/>
        <dbReference type="EC" id="2.1.2.11"/>
    </reaction>
</comment>
<evidence type="ECO:0000256" key="2">
    <source>
        <dbReference type="ARBA" id="ARBA00008676"/>
    </source>
</evidence>
<keyword evidence="7 10" id="KW-0460">Magnesium</keyword>
<evidence type="ECO:0000256" key="7">
    <source>
        <dbReference type="HAMAP-Rule" id="MF_00156"/>
    </source>
</evidence>
<accession>B7GHT0</accession>
<dbReference type="EMBL" id="CP000922">
    <property type="protein sequence ID" value="ACJ33502.1"/>
    <property type="molecule type" value="Genomic_DNA"/>
</dbReference>
<dbReference type="PIRSF" id="PIRSF000388">
    <property type="entry name" value="Pantoate_hydroxy_MeTrfase"/>
    <property type="match status" value="1"/>
</dbReference>
<evidence type="ECO:0000256" key="10">
    <source>
        <dbReference type="PIRSR" id="PIRSR000388-3"/>
    </source>
</evidence>
<proteinExistence type="inferred from homology"/>
<dbReference type="SUPFAM" id="SSF51621">
    <property type="entry name" value="Phosphoenolpyruvate/pyruvate domain"/>
    <property type="match status" value="1"/>
</dbReference>
<keyword evidence="7" id="KW-0963">Cytoplasm</keyword>
<dbReference type="GO" id="GO:0032259">
    <property type="term" value="P:methylation"/>
    <property type="evidence" value="ECO:0007669"/>
    <property type="project" value="UniProtKB-KW"/>
</dbReference>
<keyword evidence="7 10" id="KW-0479">Metal-binding</keyword>
<dbReference type="InterPro" id="IPR003700">
    <property type="entry name" value="Pantoate_hydroxy_MeTrfase"/>
</dbReference>
<comment type="subunit">
    <text evidence="3 7">Homodecamer; pentamer of dimers.</text>
</comment>
<dbReference type="EC" id="2.1.2.11" evidence="7"/>
<dbReference type="GO" id="GO:0008168">
    <property type="term" value="F:methyltransferase activity"/>
    <property type="evidence" value="ECO:0007669"/>
    <property type="project" value="UniProtKB-KW"/>
</dbReference>
<feature type="binding site" evidence="7 9">
    <location>
        <position position="130"/>
    </location>
    <ligand>
        <name>3-methyl-2-oxobutanoate</name>
        <dbReference type="ChEBI" id="CHEBI:11851"/>
    </ligand>
</feature>
<keyword evidence="11" id="KW-0489">Methyltransferase</keyword>
<dbReference type="AlphaFoldDB" id="B7GHT0"/>
<dbReference type="eggNOG" id="COG0413">
    <property type="taxonomic scope" value="Bacteria"/>
</dbReference>
<dbReference type="InterPro" id="IPR040442">
    <property type="entry name" value="Pyrv_kinase-like_dom_sf"/>
</dbReference>
<keyword evidence="4 7" id="KW-0566">Pantothenate biosynthesis</keyword>
<dbReference type="CDD" id="cd06557">
    <property type="entry name" value="KPHMT-like"/>
    <property type="match status" value="1"/>
</dbReference>
<dbReference type="GO" id="GO:0005737">
    <property type="term" value="C:cytoplasm"/>
    <property type="evidence" value="ECO:0007669"/>
    <property type="project" value="UniProtKB-SubCell"/>
</dbReference>
<dbReference type="GO" id="GO:0003864">
    <property type="term" value="F:3-methyl-2-oxobutanoate hydroxymethyltransferase activity"/>
    <property type="evidence" value="ECO:0007669"/>
    <property type="project" value="UniProtKB-UniRule"/>
</dbReference>
<feature type="binding site" evidence="7 10">
    <location>
        <position position="132"/>
    </location>
    <ligand>
        <name>Mg(2+)</name>
        <dbReference type="ChEBI" id="CHEBI:18420"/>
    </ligand>
</feature>
<dbReference type="STRING" id="491915.Aflv_1126"/>
<dbReference type="GO" id="GO:0000287">
    <property type="term" value="F:magnesium ion binding"/>
    <property type="evidence" value="ECO:0007669"/>
    <property type="project" value="TreeGrafter"/>
</dbReference>
<evidence type="ECO:0000256" key="5">
    <source>
        <dbReference type="ARBA" id="ARBA00022679"/>
    </source>
</evidence>
<dbReference type="NCBIfam" id="TIGR00222">
    <property type="entry name" value="panB"/>
    <property type="match status" value="1"/>
</dbReference>
<feature type="binding site" evidence="7 9">
    <location>
        <position position="101"/>
    </location>
    <ligand>
        <name>3-methyl-2-oxobutanoate</name>
        <dbReference type="ChEBI" id="CHEBI:11851"/>
    </ligand>
</feature>
<dbReference type="InterPro" id="IPR015813">
    <property type="entry name" value="Pyrv/PenolPyrv_kinase-like_dom"/>
</dbReference>
<dbReference type="HOGENOM" id="CLU_036645_1_0_9"/>
<dbReference type="PANTHER" id="PTHR20881">
    <property type="entry name" value="3-METHYL-2-OXOBUTANOATE HYDROXYMETHYLTRANSFERASE"/>
    <property type="match status" value="1"/>
</dbReference>
<dbReference type="HAMAP" id="MF_00156">
    <property type="entry name" value="PanB"/>
    <property type="match status" value="1"/>
</dbReference>
<feature type="binding site" evidence="7 10">
    <location>
        <position position="62"/>
    </location>
    <ligand>
        <name>Mg(2+)</name>
        <dbReference type="ChEBI" id="CHEBI:18420"/>
    </ligand>
</feature>
<evidence type="ECO:0000313" key="12">
    <source>
        <dbReference type="Proteomes" id="UP000000742"/>
    </source>
</evidence>
<reference evidence="11 12" key="1">
    <citation type="journal article" date="2008" name="Genome Biol.">
        <title>Encapsulated in silica: genome, proteome and physiology of the thermophilic bacterium Anoxybacillus flavithermus WK1.</title>
        <authorList>
            <person name="Saw J.H."/>
            <person name="Mountain B.W."/>
            <person name="Feng L."/>
            <person name="Omelchenko M.V."/>
            <person name="Hou S."/>
            <person name="Saito J.A."/>
            <person name="Stott M.B."/>
            <person name="Li D."/>
            <person name="Zhao G."/>
            <person name="Wu J."/>
            <person name="Galperin M.Y."/>
            <person name="Koonin E.V."/>
            <person name="Makarova K.S."/>
            <person name="Wolf Y.I."/>
            <person name="Rigden D.J."/>
            <person name="Dunfield P.F."/>
            <person name="Wang L."/>
            <person name="Alam M."/>
        </authorList>
    </citation>
    <scope>NUCLEOTIDE SEQUENCE [LARGE SCALE GENOMIC DNA]</scope>
    <source>
        <strain evidence="12">DSM 21510 / WK1</strain>
    </source>
</reference>
<evidence type="ECO:0000256" key="8">
    <source>
        <dbReference type="PIRSR" id="PIRSR000388-1"/>
    </source>
</evidence>
<feature type="binding site" evidence="7 9">
    <location>
        <begin position="62"/>
        <end position="63"/>
    </location>
    <ligand>
        <name>3-methyl-2-oxobutanoate</name>
        <dbReference type="ChEBI" id="CHEBI:11851"/>
    </ligand>
</feature>
<dbReference type="NCBIfam" id="NF001452">
    <property type="entry name" value="PRK00311.1"/>
    <property type="match status" value="1"/>
</dbReference>
<evidence type="ECO:0000256" key="6">
    <source>
        <dbReference type="ARBA" id="ARBA00056497"/>
    </source>
</evidence>
<evidence type="ECO:0000313" key="11">
    <source>
        <dbReference type="EMBL" id="ACJ33502.1"/>
    </source>
</evidence>
<dbReference type="Gene3D" id="3.20.20.60">
    <property type="entry name" value="Phosphoenolpyruvate-binding domains"/>
    <property type="match status" value="1"/>
</dbReference>
<comment type="similarity">
    <text evidence="2 7">Belongs to the PanB family.</text>
</comment>
<protein>
    <recommendedName>
        <fullName evidence="7">3-methyl-2-oxobutanoate hydroxymethyltransferase</fullName>
        <ecNumber evidence="7">2.1.2.11</ecNumber>
    </recommendedName>
    <alternativeName>
        <fullName evidence="7">Ketopantoate hydroxymethyltransferase</fullName>
        <shortName evidence="7">KPHMT</shortName>
    </alternativeName>
</protein>
<evidence type="ECO:0000256" key="9">
    <source>
        <dbReference type="PIRSR" id="PIRSR000388-2"/>
    </source>
</evidence>
<dbReference type="FunFam" id="3.20.20.60:FF:000003">
    <property type="entry name" value="3-methyl-2-oxobutanoate hydroxymethyltransferase"/>
    <property type="match status" value="1"/>
</dbReference>
<evidence type="ECO:0000256" key="1">
    <source>
        <dbReference type="ARBA" id="ARBA00005033"/>
    </source>
</evidence>
<dbReference type="PANTHER" id="PTHR20881:SF0">
    <property type="entry name" value="3-METHYL-2-OXOBUTANOATE HYDROXYMETHYLTRANSFERASE"/>
    <property type="match status" value="1"/>
</dbReference>